<dbReference type="InterPro" id="IPR002376">
    <property type="entry name" value="Formyl_transf_N"/>
</dbReference>
<dbReference type="PANTHER" id="PTHR42706">
    <property type="entry name" value="FORMYLTETRAHYDROFOLATE DEFORMYLASE"/>
    <property type="match status" value="1"/>
</dbReference>
<gene>
    <name evidence="3 6" type="primary">purU</name>
    <name evidence="6" type="ORF">L3556_11950</name>
</gene>
<dbReference type="Proteomes" id="UP001154265">
    <property type="component" value="Unassembled WGS sequence"/>
</dbReference>
<evidence type="ECO:0000313" key="6">
    <source>
        <dbReference type="EMBL" id="MDG2991639.1"/>
    </source>
</evidence>
<dbReference type="Gene3D" id="3.40.50.170">
    <property type="entry name" value="Formyl transferase, N-terminal domain"/>
    <property type="match status" value="1"/>
</dbReference>
<dbReference type="EC" id="3.5.1.10" evidence="3 4"/>
<evidence type="ECO:0000256" key="2">
    <source>
        <dbReference type="ARBA" id="ARBA00022801"/>
    </source>
</evidence>
<reference evidence="6" key="2">
    <citation type="submission" date="2022-01" db="EMBL/GenBank/DDBJ databases">
        <authorList>
            <person name="Zivanovic Y."/>
            <person name="Moreira D."/>
            <person name="Lopez-Garcia P."/>
        </authorList>
    </citation>
    <scope>NUCLEOTIDE SEQUENCE</scope>
    <source>
        <strain evidence="6">G9</strain>
    </source>
</reference>
<dbReference type="InterPro" id="IPR004810">
    <property type="entry name" value="PurU"/>
</dbReference>
<comment type="pathway">
    <text evidence="3">Purine metabolism; IMP biosynthesis via de novo pathway; formate from 10-formyl-5,6,7,8-tetrahydrofolate: step 1/1.</text>
</comment>
<dbReference type="InterPro" id="IPR044074">
    <property type="entry name" value="PurU_ACT"/>
</dbReference>
<dbReference type="InterPro" id="IPR045865">
    <property type="entry name" value="ACT-like_dom_sf"/>
</dbReference>
<dbReference type="CDD" id="cd08648">
    <property type="entry name" value="FMT_core_Formyl-FH4-Hydrolase_C"/>
    <property type="match status" value="1"/>
</dbReference>
<dbReference type="PANTHER" id="PTHR42706:SF1">
    <property type="entry name" value="FORMYLTETRAHYDROFOLATE DEFORMYLASE 2, MITOCHONDRIAL"/>
    <property type="match status" value="1"/>
</dbReference>
<dbReference type="CDD" id="cd04875">
    <property type="entry name" value="ACT_F4HF-DF"/>
    <property type="match status" value="1"/>
</dbReference>
<keyword evidence="2 3" id="KW-0378">Hydrolase</keyword>
<name>A0ABT6F1C0_9SYNE</name>
<evidence type="ECO:0000313" key="7">
    <source>
        <dbReference type="Proteomes" id="UP001154265"/>
    </source>
</evidence>
<keyword evidence="3" id="KW-0658">Purine biosynthesis</keyword>
<dbReference type="NCBIfam" id="NF004684">
    <property type="entry name" value="PRK06027.1"/>
    <property type="match status" value="1"/>
</dbReference>
<dbReference type="Pfam" id="PF01842">
    <property type="entry name" value="ACT"/>
    <property type="match status" value="1"/>
</dbReference>
<dbReference type="PROSITE" id="PS51671">
    <property type="entry name" value="ACT"/>
    <property type="match status" value="1"/>
</dbReference>
<comment type="similarity">
    <text evidence="3">Belongs to the PurU family.</text>
</comment>
<dbReference type="PRINTS" id="PR01575">
    <property type="entry name" value="FFH4HYDRLASE"/>
</dbReference>
<comment type="catalytic activity">
    <reaction evidence="3">
        <text>(6R)-10-formyltetrahydrofolate + H2O = (6S)-5,6,7,8-tetrahydrofolate + formate + H(+)</text>
        <dbReference type="Rhea" id="RHEA:19833"/>
        <dbReference type="ChEBI" id="CHEBI:15377"/>
        <dbReference type="ChEBI" id="CHEBI:15378"/>
        <dbReference type="ChEBI" id="CHEBI:15740"/>
        <dbReference type="ChEBI" id="CHEBI:57453"/>
        <dbReference type="ChEBI" id="CHEBI:195366"/>
        <dbReference type="EC" id="3.5.1.10"/>
    </reaction>
</comment>
<organism evidence="6 7">
    <name type="scientific">Candidatus Synechococcus calcipolaris G9</name>
    <dbReference type="NCBI Taxonomy" id="1497997"/>
    <lineage>
        <taxon>Bacteria</taxon>
        <taxon>Bacillati</taxon>
        <taxon>Cyanobacteriota</taxon>
        <taxon>Cyanophyceae</taxon>
        <taxon>Synechococcales</taxon>
        <taxon>Synechococcaceae</taxon>
        <taxon>Synechococcus</taxon>
    </lineage>
</organism>
<evidence type="ECO:0000256" key="1">
    <source>
        <dbReference type="ARBA" id="ARBA00022563"/>
    </source>
</evidence>
<comment type="caution">
    <text evidence="6">The sequence shown here is derived from an EMBL/GenBank/DDBJ whole genome shotgun (WGS) entry which is preliminary data.</text>
</comment>
<protein>
    <recommendedName>
        <fullName evidence="3 4">Formyltetrahydrofolate deformylase</fullName>
        <ecNumber evidence="3 4">3.5.1.10</ecNumber>
    </recommendedName>
    <alternativeName>
        <fullName evidence="3">Formyl-FH(4) hydrolase</fullName>
    </alternativeName>
</protein>
<keyword evidence="7" id="KW-1185">Reference proteome</keyword>
<dbReference type="InterPro" id="IPR036477">
    <property type="entry name" value="Formyl_transf_N_sf"/>
</dbReference>
<evidence type="ECO:0000256" key="3">
    <source>
        <dbReference type="HAMAP-Rule" id="MF_01927"/>
    </source>
</evidence>
<comment type="function">
    <text evidence="3">Catalyzes the hydrolysis of 10-formyltetrahydrofolate (formyl-FH4) to formate and tetrahydrofolate (FH4).</text>
</comment>
<evidence type="ECO:0000259" key="5">
    <source>
        <dbReference type="PROSITE" id="PS51671"/>
    </source>
</evidence>
<dbReference type="GO" id="GO:0008864">
    <property type="term" value="F:formyltetrahydrofolate deformylase activity"/>
    <property type="evidence" value="ECO:0007669"/>
    <property type="project" value="UniProtKB-EC"/>
</dbReference>
<dbReference type="EMBL" id="JAKKUT010000002">
    <property type="protein sequence ID" value="MDG2991639.1"/>
    <property type="molecule type" value="Genomic_DNA"/>
</dbReference>
<dbReference type="SUPFAM" id="SSF55021">
    <property type="entry name" value="ACT-like"/>
    <property type="match status" value="1"/>
</dbReference>
<dbReference type="InterPro" id="IPR002912">
    <property type="entry name" value="ACT_dom"/>
</dbReference>
<dbReference type="Pfam" id="PF00551">
    <property type="entry name" value="Formyl_trans_N"/>
    <property type="match status" value="1"/>
</dbReference>
<dbReference type="RefSeq" id="WP_277867501.1">
    <property type="nucleotide sequence ID" value="NZ_JAKKUT010000002.1"/>
</dbReference>
<sequence length="291" mass="33233">MVGPTAILLVCCPDQRGLVAKIAHFIYSHNGNIIHADHHTDGVADLFLTRIEWEVAGFALGRSHIAEAFETYAQEQGLFPRPEEVRWHLDFSDRVSRLAIWVSRQDHCLLDLIWRQRAGELRADIPLIISNHDQNRAIAEQFKIDFHTIPVNPDHRVEAEAQQLKLLQTYNIDLVILAKYMQILSPDFLGQFSQIINIHHSFLPAFAGANPYQRAYVRGVKIIGATAHYVTQNLDQGPIIEQDVVRVSHRDDVTDLVRKGKDLERMVLARAVRLHLHNRVLVYGNRTVVFA</sequence>
<dbReference type="HAMAP" id="MF_01927">
    <property type="entry name" value="PurU"/>
    <property type="match status" value="1"/>
</dbReference>
<accession>A0ABT6F1C0</accession>
<reference evidence="6" key="1">
    <citation type="journal article" date="2022" name="Genome Biol. Evol.">
        <title>A New Gene Family Diagnostic for Intracellular Biomineralization of Amorphous Ca Carbonates by Cyanobacteria.</title>
        <authorList>
            <person name="Benzerara K."/>
            <person name="Duprat E."/>
            <person name="Bitard-Feildel T."/>
            <person name="Caumes G."/>
            <person name="Cassier-Chauvat C."/>
            <person name="Chauvat F."/>
            <person name="Dezi M."/>
            <person name="Diop S.I."/>
            <person name="Gaschignard G."/>
            <person name="Gorgen S."/>
            <person name="Gugger M."/>
            <person name="Lopez-Garcia P."/>
            <person name="Millet M."/>
            <person name="Skouri-Panet F."/>
            <person name="Moreira D."/>
            <person name="Callebaut I."/>
        </authorList>
    </citation>
    <scope>NUCLEOTIDE SEQUENCE</scope>
    <source>
        <strain evidence="6">G9</strain>
    </source>
</reference>
<dbReference type="InterPro" id="IPR041729">
    <property type="entry name" value="Formyl-FH4-Hydrolase_C"/>
</dbReference>
<dbReference type="NCBIfam" id="TIGR00655">
    <property type="entry name" value="PurU"/>
    <property type="match status" value="1"/>
</dbReference>
<keyword evidence="1 3" id="KW-0554">One-carbon metabolism</keyword>
<evidence type="ECO:0000256" key="4">
    <source>
        <dbReference type="NCBIfam" id="TIGR00655"/>
    </source>
</evidence>
<feature type="active site" evidence="3">
    <location>
        <position position="235"/>
    </location>
</feature>
<dbReference type="PIRSF" id="PIRSF036480">
    <property type="entry name" value="FormyFH4_hydr"/>
    <property type="match status" value="1"/>
</dbReference>
<dbReference type="Gene3D" id="3.30.70.260">
    <property type="match status" value="1"/>
</dbReference>
<dbReference type="SUPFAM" id="SSF53328">
    <property type="entry name" value="Formyltransferase"/>
    <property type="match status" value="1"/>
</dbReference>
<proteinExistence type="inferred from homology"/>
<feature type="domain" description="ACT" evidence="5">
    <location>
        <begin position="7"/>
        <end position="87"/>
    </location>
</feature>